<keyword evidence="1" id="KW-0175">Coiled coil</keyword>
<name>A0AAV2YPV7_9STRA</name>
<evidence type="ECO:0000256" key="1">
    <source>
        <dbReference type="SAM" id="Coils"/>
    </source>
</evidence>
<accession>A0AAV2YPV7</accession>
<evidence type="ECO:0000313" key="3">
    <source>
        <dbReference type="EMBL" id="DAZ95816.1"/>
    </source>
</evidence>
<reference evidence="3" key="2">
    <citation type="journal article" date="2023" name="Microbiol Resour">
        <title>Decontamination and Annotation of the Draft Genome Sequence of the Oomycete Lagenidium giganteum ARSEF 373.</title>
        <authorList>
            <person name="Morgan W.R."/>
            <person name="Tartar A."/>
        </authorList>
    </citation>
    <scope>NUCLEOTIDE SEQUENCE</scope>
    <source>
        <strain evidence="3">ARSEF 373</strain>
    </source>
</reference>
<organism evidence="3 4">
    <name type="scientific">Lagenidium giganteum</name>
    <dbReference type="NCBI Taxonomy" id="4803"/>
    <lineage>
        <taxon>Eukaryota</taxon>
        <taxon>Sar</taxon>
        <taxon>Stramenopiles</taxon>
        <taxon>Oomycota</taxon>
        <taxon>Peronosporomycetes</taxon>
        <taxon>Pythiales</taxon>
        <taxon>Pythiaceae</taxon>
    </lineage>
</organism>
<evidence type="ECO:0008006" key="5">
    <source>
        <dbReference type="Google" id="ProtNLM"/>
    </source>
</evidence>
<gene>
    <name evidence="3" type="ORF">N0F65_008535</name>
</gene>
<dbReference type="EMBL" id="DAKRPA010000188">
    <property type="protein sequence ID" value="DAZ95816.1"/>
    <property type="molecule type" value="Genomic_DNA"/>
</dbReference>
<feature type="region of interest" description="Disordered" evidence="2">
    <location>
        <begin position="469"/>
        <end position="493"/>
    </location>
</feature>
<dbReference type="AlphaFoldDB" id="A0AAV2YPV7"/>
<feature type="region of interest" description="Disordered" evidence="2">
    <location>
        <begin position="550"/>
        <end position="569"/>
    </location>
</feature>
<proteinExistence type="predicted"/>
<feature type="coiled-coil region" evidence="1">
    <location>
        <begin position="54"/>
        <end position="81"/>
    </location>
</feature>
<evidence type="ECO:0000256" key="2">
    <source>
        <dbReference type="SAM" id="MobiDB-lite"/>
    </source>
</evidence>
<reference evidence="3" key="1">
    <citation type="submission" date="2022-11" db="EMBL/GenBank/DDBJ databases">
        <authorList>
            <person name="Morgan W.R."/>
            <person name="Tartar A."/>
        </authorList>
    </citation>
    <scope>NUCLEOTIDE SEQUENCE</scope>
    <source>
        <strain evidence="3">ARSEF 373</strain>
    </source>
</reference>
<sequence>MADLENARSREMTHHGELVRTLEQDVAFHKGITAELQLQVAKCRAGQARMDADQAVAQQTITQLQTELQRQQQAGEQVRIERDLERQVAERRIAELLVQNDDFAKSTRELLAQTIEVTRLNATIAEQVKEVDRNAMRIQFLTDENNRLRASVTSHRAQIDNLEDELAHVCQTRNRLLHWKCRWIDKQRAQILRRSTLLAWKSVMMARQVAKTNDLATRLATKSEQLLANELALGRMSTNVKALLDSLRLHNIRFTRLVEANGRCGNQGGKIAMCANRNYMCRMKDSQQMFAREPLCLPMNRKKPDTATRYALDSAAPWTRCDPEKELVNRPLCRFQFTCQCQQRKSGPSCRCMPPDTVKAFVQNPKAKCGVEQAPCDHHLYCRWTNATTNTCSPPAFAVDVAMTQGQGHVHTPTKATSVHKPLFDSPTKNGVHHAIATYTPTERRFNWQNTTNSTDALYKLPTTIGTGPKKGFGTSTREDWDLSKKKGNPCAGPGSYESVSSCGRQPDSVCRSAAVAAFDNAARSPLNSDTTPSPGPIYDLPVTVGTAPGVKFGTAKREPAANDGPGPNIALRGSFREARQGVSPTFGTEKRLRSAASANFPGPIYDVSPTGFKTGATFSFSNAKRF</sequence>
<comment type="caution">
    <text evidence="3">The sequence shown here is derived from an EMBL/GenBank/DDBJ whole genome shotgun (WGS) entry which is preliminary data.</text>
</comment>
<keyword evidence="4" id="KW-1185">Reference proteome</keyword>
<dbReference type="Proteomes" id="UP001146120">
    <property type="component" value="Unassembled WGS sequence"/>
</dbReference>
<evidence type="ECO:0000313" key="4">
    <source>
        <dbReference type="Proteomes" id="UP001146120"/>
    </source>
</evidence>
<protein>
    <recommendedName>
        <fullName evidence="5">Protein of centriole 5</fullName>
    </recommendedName>
</protein>